<organism evidence="2 3">
    <name type="scientific">Streptomyces virginiae</name>
    <name type="common">Streptomyces cinnamonensis</name>
    <dbReference type="NCBI Taxonomy" id="1961"/>
    <lineage>
        <taxon>Bacteria</taxon>
        <taxon>Bacillati</taxon>
        <taxon>Actinomycetota</taxon>
        <taxon>Actinomycetes</taxon>
        <taxon>Kitasatosporales</taxon>
        <taxon>Streptomycetaceae</taxon>
        <taxon>Streptomyces</taxon>
    </lineage>
</organism>
<protein>
    <recommendedName>
        <fullName evidence="4">Bacterial type II secretion system protein E domain-containing protein</fullName>
    </recommendedName>
</protein>
<dbReference type="RefSeq" id="WP_328960772.1">
    <property type="nucleotide sequence ID" value="NZ_CP108090.1"/>
</dbReference>
<name>A0ABZ1T640_STRVG</name>
<gene>
    <name evidence="2" type="ORF">OG517_07405</name>
</gene>
<dbReference type="Gene3D" id="3.40.50.300">
    <property type="entry name" value="P-loop containing nucleotide triphosphate hydrolases"/>
    <property type="match status" value="1"/>
</dbReference>
<evidence type="ECO:0000313" key="2">
    <source>
        <dbReference type="EMBL" id="WUQ11267.1"/>
    </source>
</evidence>
<evidence type="ECO:0008006" key="4">
    <source>
        <dbReference type="Google" id="ProtNLM"/>
    </source>
</evidence>
<accession>A0ABZ1T640</accession>
<dbReference type="Proteomes" id="UP001432039">
    <property type="component" value="Chromosome"/>
</dbReference>
<proteinExistence type="predicted"/>
<dbReference type="InterPro" id="IPR027417">
    <property type="entry name" value="P-loop_NTPase"/>
</dbReference>
<keyword evidence="3" id="KW-1185">Reference proteome</keyword>
<sequence length="81" mass="8862">MTRAPGGAETRHLVLATLHTNDASQTPDRIVDVFPAGQQPQTRLQLAHTPVGALNRTRIPRSGGAGWPPSRSWWARRRSAT</sequence>
<feature type="region of interest" description="Disordered" evidence="1">
    <location>
        <begin position="56"/>
        <end position="81"/>
    </location>
</feature>
<evidence type="ECO:0000256" key="1">
    <source>
        <dbReference type="SAM" id="MobiDB-lite"/>
    </source>
</evidence>
<reference evidence="2" key="1">
    <citation type="submission" date="2022-10" db="EMBL/GenBank/DDBJ databases">
        <title>The complete genomes of actinobacterial strains from the NBC collection.</title>
        <authorList>
            <person name="Joergensen T.S."/>
            <person name="Alvarez Arevalo M."/>
            <person name="Sterndorff E.B."/>
            <person name="Faurdal D."/>
            <person name="Vuksanovic O."/>
            <person name="Mourched A.-S."/>
            <person name="Charusanti P."/>
            <person name="Shaw S."/>
            <person name="Blin K."/>
            <person name="Weber T."/>
        </authorList>
    </citation>
    <scope>NUCLEOTIDE SEQUENCE</scope>
    <source>
        <strain evidence="2">NBC_00248</strain>
    </source>
</reference>
<dbReference type="EMBL" id="CP108090">
    <property type="protein sequence ID" value="WUQ11267.1"/>
    <property type="molecule type" value="Genomic_DNA"/>
</dbReference>
<evidence type="ECO:0000313" key="3">
    <source>
        <dbReference type="Proteomes" id="UP001432039"/>
    </source>
</evidence>